<dbReference type="AlphaFoldDB" id="A0A0G1XIX7"/>
<feature type="transmembrane region" description="Helical" evidence="1">
    <location>
        <begin position="103"/>
        <end position="125"/>
    </location>
</feature>
<feature type="signal peptide" evidence="2">
    <location>
        <begin position="1"/>
        <end position="25"/>
    </location>
</feature>
<evidence type="ECO:0000256" key="1">
    <source>
        <dbReference type="SAM" id="Phobius"/>
    </source>
</evidence>
<name>A0A0G1XIX7_9BACT</name>
<keyword evidence="2" id="KW-0732">Signal</keyword>
<organism evidence="3 4">
    <name type="scientific">Candidatus Kaiserbacteria bacterium GW2011_GWC2_52_8b</name>
    <dbReference type="NCBI Taxonomy" id="1618676"/>
    <lineage>
        <taxon>Bacteria</taxon>
        <taxon>Candidatus Kaiseribacteriota</taxon>
    </lineage>
</organism>
<keyword evidence="1" id="KW-1133">Transmembrane helix</keyword>
<sequence length="139" mass="15170">MTRSSHWLALSAVVPALLLPYIASAQGTSFDFTHIIGLFNIFVGLMLTAAFLFYGAGFTVYIVRMGTVHRDEGIRLMEKGVIILFVLVVLTGLVKFFQSHPSYGTFLISAIITIAIVVIIIIIAAQSGDEKKPARPERG</sequence>
<accession>A0A0G1XIX7</accession>
<comment type="caution">
    <text evidence="3">The sequence shown here is derived from an EMBL/GenBank/DDBJ whole genome shotgun (WGS) entry which is preliminary data.</text>
</comment>
<keyword evidence="1" id="KW-0812">Transmembrane</keyword>
<evidence type="ECO:0000313" key="3">
    <source>
        <dbReference type="EMBL" id="KKW31153.1"/>
    </source>
</evidence>
<proteinExistence type="predicted"/>
<evidence type="ECO:0000313" key="4">
    <source>
        <dbReference type="Proteomes" id="UP000034445"/>
    </source>
</evidence>
<dbReference type="EMBL" id="LCRF01000022">
    <property type="protein sequence ID" value="KKW31153.1"/>
    <property type="molecule type" value="Genomic_DNA"/>
</dbReference>
<protein>
    <submittedName>
        <fullName evidence="3">Uncharacterized protein</fullName>
    </submittedName>
</protein>
<evidence type="ECO:0000256" key="2">
    <source>
        <dbReference type="SAM" id="SignalP"/>
    </source>
</evidence>
<reference evidence="3 4" key="1">
    <citation type="journal article" date="2015" name="Nature">
        <title>rRNA introns, odd ribosomes, and small enigmatic genomes across a large radiation of phyla.</title>
        <authorList>
            <person name="Brown C.T."/>
            <person name="Hug L.A."/>
            <person name="Thomas B.C."/>
            <person name="Sharon I."/>
            <person name="Castelle C.J."/>
            <person name="Singh A."/>
            <person name="Wilkins M.J."/>
            <person name="Williams K.H."/>
            <person name="Banfield J.F."/>
        </authorList>
    </citation>
    <scope>NUCLEOTIDE SEQUENCE [LARGE SCALE GENOMIC DNA]</scope>
</reference>
<feature type="chain" id="PRO_5002540859" evidence="2">
    <location>
        <begin position="26"/>
        <end position="139"/>
    </location>
</feature>
<gene>
    <name evidence="3" type="ORF">UY74_C0022G0009</name>
</gene>
<keyword evidence="1" id="KW-0472">Membrane</keyword>
<dbReference type="Proteomes" id="UP000034445">
    <property type="component" value="Unassembled WGS sequence"/>
</dbReference>
<feature type="transmembrane region" description="Helical" evidence="1">
    <location>
        <begin position="35"/>
        <end position="64"/>
    </location>
</feature>
<dbReference type="PATRIC" id="fig|1618676.3.peg.481"/>
<feature type="transmembrane region" description="Helical" evidence="1">
    <location>
        <begin position="76"/>
        <end position="97"/>
    </location>
</feature>